<evidence type="ECO:0008006" key="3">
    <source>
        <dbReference type="Google" id="ProtNLM"/>
    </source>
</evidence>
<dbReference type="KEGG" id="spii:G7077_09960"/>
<sequence length="86" mass="9537">MTDDPLLLRLGQELDYARRMLDAMGDDLCSDPAVVMRHETALQTVDIAGQMLGHIATVIRSSRREEAVELIGMGDLKARLTRRSLG</sequence>
<keyword evidence="2" id="KW-1185">Reference proteome</keyword>
<dbReference type="AlphaFoldDB" id="A0A6G7YR10"/>
<dbReference type="EMBL" id="CP049869">
    <property type="protein sequence ID" value="QIK79172.1"/>
    <property type="molecule type" value="Genomic_DNA"/>
</dbReference>
<evidence type="ECO:0000313" key="1">
    <source>
        <dbReference type="EMBL" id="QIK79172.1"/>
    </source>
</evidence>
<gene>
    <name evidence="1" type="ORF">G7077_09960</name>
</gene>
<protein>
    <recommendedName>
        <fullName evidence="3">Phosphate transport system regulatory protein PhoU</fullName>
    </recommendedName>
</protein>
<dbReference type="RefSeq" id="WP_166411563.1">
    <property type="nucleotide sequence ID" value="NZ_CP049869.1"/>
</dbReference>
<dbReference type="Proteomes" id="UP000503222">
    <property type="component" value="Chromosome"/>
</dbReference>
<evidence type="ECO:0000313" key="2">
    <source>
        <dbReference type="Proteomes" id="UP000503222"/>
    </source>
</evidence>
<accession>A0A6G7YR10</accession>
<organism evidence="1 2">
    <name type="scientific">Sphingomonas piscis</name>
    <dbReference type="NCBI Taxonomy" id="2714943"/>
    <lineage>
        <taxon>Bacteria</taxon>
        <taxon>Pseudomonadati</taxon>
        <taxon>Pseudomonadota</taxon>
        <taxon>Alphaproteobacteria</taxon>
        <taxon>Sphingomonadales</taxon>
        <taxon>Sphingomonadaceae</taxon>
        <taxon>Sphingomonas</taxon>
    </lineage>
</organism>
<proteinExistence type="predicted"/>
<reference evidence="1 2" key="1">
    <citation type="submission" date="2020-03" db="EMBL/GenBank/DDBJ databases">
        <title>Sphingomonas sp. nov., isolated from fish.</title>
        <authorList>
            <person name="Hyun D.-W."/>
            <person name="Bae J.-W."/>
        </authorList>
    </citation>
    <scope>NUCLEOTIDE SEQUENCE [LARGE SCALE GENOMIC DNA]</scope>
    <source>
        <strain evidence="1 2">HDW15B</strain>
    </source>
</reference>
<name>A0A6G7YR10_9SPHN</name>